<dbReference type="PANTHER" id="PTHR43750:SF3">
    <property type="entry name" value="UDP-GLUCOSE 6-DEHYDROGENASE TUAD"/>
    <property type="match status" value="1"/>
</dbReference>
<dbReference type="PANTHER" id="PTHR43750">
    <property type="entry name" value="UDP-GLUCOSE 6-DEHYDROGENASE TUAD"/>
    <property type="match status" value="1"/>
</dbReference>
<evidence type="ECO:0000313" key="2">
    <source>
        <dbReference type="EMBL" id="SDY44475.1"/>
    </source>
</evidence>
<dbReference type="STRING" id="660517.SAMN04487946_1169"/>
<dbReference type="Pfam" id="PF03720">
    <property type="entry name" value="UDPG_MGDP_dh_C"/>
    <property type="match status" value="1"/>
</dbReference>
<protein>
    <submittedName>
        <fullName evidence="2">Nucleotide sugar dehydrogenase</fullName>
    </submittedName>
</protein>
<dbReference type="Gene3D" id="3.40.50.720">
    <property type="entry name" value="NAD(P)-binding Rossmann-like Domain"/>
    <property type="match status" value="1"/>
</dbReference>
<reference evidence="3" key="1">
    <citation type="submission" date="2016-10" db="EMBL/GenBank/DDBJ databases">
        <authorList>
            <person name="Varghese N."/>
            <person name="Submissions S."/>
        </authorList>
    </citation>
    <scope>NUCLEOTIDE SEQUENCE [LARGE SCALE GENOMIC DNA]</scope>
    <source>
        <strain evidence="3">CGMCC 1.10118</strain>
    </source>
</reference>
<proteinExistence type="predicted"/>
<dbReference type="Proteomes" id="UP000199170">
    <property type="component" value="Unassembled WGS sequence"/>
</dbReference>
<dbReference type="SMART" id="SM00984">
    <property type="entry name" value="UDPG_MGDP_dh_C"/>
    <property type="match status" value="1"/>
</dbReference>
<dbReference type="GO" id="GO:0051287">
    <property type="term" value="F:NAD binding"/>
    <property type="evidence" value="ECO:0007669"/>
    <property type="project" value="InterPro"/>
</dbReference>
<keyword evidence="3" id="KW-1185">Reference proteome</keyword>
<dbReference type="EMBL" id="FNPB01000016">
    <property type="protein sequence ID" value="SDY44475.1"/>
    <property type="molecule type" value="Genomic_DNA"/>
</dbReference>
<dbReference type="SUPFAM" id="SSF52413">
    <property type="entry name" value="UDP-glucose/GDP-mannose dehydrogenase C-terminal domain"/>
    <property type="match status" value="1"/>
</dbReference>
<feature type="domain" description="UDP-glucose/GDP-mannose dehydrogenase C-terminal" evidence="1">
    <location>
        <begin position="32"/>
        <end position="131"/>
    </location>
</feature>
<sequence>MLDAATEINDQQPKRLLSFMDNHVDVSGKRIAVLGLAFKPGTDDVRNSRAIPVIESLQQRGAEVIAYDPIAAENMRKHFPDIQYAESPMAALDGASAAIIVTDWEEITALDEEFDAMATPVVVDGQRAISRRDGIVYEGLTW</sequence>
<evidence type="ECO:0000313" key="3">
    <source>
        <dbReference type="Proteomes" id="UP000199170"/>
    </source>
</evidence>
<name>A0A1H3JY92_9EURY</name>
<dbReference type="InterPro" id="IPR014027">
    <property type="entry name" value="UDP-Glc/GDP-Man_DH_C"/>
</dbReference>
<organism evidence="2 3">
    <name type="scientific">Halobellus clavatus</name>
    <dbReference type="NCBI Taxonomy" id="660517"/>
    <lineage>
        <taxon>Archaea</taxon>
        <taxon>Methanobacteriati</taxon>
        <taxon>Methanobacteriota</taxon>
        <taxon>Stenosarchaea group</taxon>
        <taxon>Halobacteria</taxon>
        <taxon>Halobacteriales</taxon>
        <taxon>Haloferacaceae</taxon>
        <taxon>Halobellus</taxon>
    </lineage>
</organism>
<dbReference type="GO" id="GO:0016616">
    <property type="term" value="F:oxidoreductase activity, acting on the CH-OH group of donors, NAD or NADP as acceptor"/>
    <property type="evidence" value="ECO:0007669"/>
    <property type="project" value="InterPro"/>
</dbReference>
<evidence type="ECO:0000259" key="1">
    <source>
        <dbReference type="SMART" id="SM00984"/>
    </source>
</evidence>
<accession>A0A1H3JY92</accession>
<gene>
    <name evidence="2" type="ORF">SAMN04487946_1169</name>
</gene>
<dbReference type="AlphaFoldDB" id="A0A1H3JY92"/>
<dbReference type="InterPro" id="IPR036220">
    <property type="entry name" value="UDP-Glc/GDP-Man_DH_C_sf"/>
</dbReference>